<dbReference type="SUPFAM" id="SSF52540">
    <property type="entry name" value="P-loop containing nucleoside triphosphate hydrolases"/>
    <property type="match status" value="1"/>
</dbReference>
<dbReference type="InterPro" id="IPR027417">
    <property type="entry name" value="P-loop_NTPase"/>
</dbReference>
<evidence type="ECO:0000313" key="3">
    <source>
        <dbReference type="Proteomes" id="UP001470230"/>
    </source>
</evidence>
<dbReference type="Proteomes" id="UP001470230">
    <property type="component" value="Unassembled WGS sequence"/>
</dbReference>
<accession>A0ABR2J0L0</accession>
<dbReference type="EMBL" id="JAPFFF010000013">
    <property type="protein sequence ID" value="KAK8871414.1"/>
    <property type="molecule type" value="Genomic_DNA"/>
</dbReference>
<reference evidence="2 3" key="1">
    <citation type="submission" date="2024-04" db="EMBL/GenBank/DDBJ databases">
        <title>Tritrichomonas musculus Genome.</title>
        <authorList>
            <person name="Alves-Ferreira E."/>
            <person name="Grigg M."/>
            <person name="Lorenzi H."/>
            <person name="Galac M."/>
        </authorList>
    </citation>
    <scope>NUCLEOTIDE SEQUENCE [LARGE SCALE GENOMIC DNA]</scope>
    <source>
        <strain evidence="2 3">EAF2021</strain>
    </source>
</reference>
<evidence type="ECO:0000313" key="2">
    <source>
        <dbReference type="EMBL" id="KAK8871414.1"/>
    </source>
</evidence>
<evidence type="ECO:0008006" key="4">
    <source>
        <dbReference type="Google" id="ProtNLM"/>
    </source>
</evidence>
<comment type="caution">
    <text evidence="2">The sequence shown here is derived from an EMBL/GenBank/DDBJ whole genome shotgun (WGS) entry which is preliminary data.</text>
</comment>
<feature type="coiled-coil region" evidence="1">
    <location>
        <begin position="444"/>
        <end position="471"/>
    </location>
</feature>
<proteinExistence type="predicted"/>
<dbReference type="Gene3D" id="3.40.50.300">
    <property type="entry name" value="P-loop containing nucleotide triphosphate hydrolases"/>
    <property type="match status" value="1"/>
</dbReference>
<gene>
    <name evidence="2" type="ORF">M9Y10_007140</name>
</gene>
<evidence type="ECO:0000256" key="1">
    <source>
        <dbReference type="SAM" id="Coils"/>
    </source>
</evidence>
<protein>
    <recommendedName>
        <fullName evidence="4">G domain-containing protein</fullName>
    </recommendedName>
</protein>
<name>A0ABR2J0L0_9EUKA</name>
<sequence>MNADKVKSMDFKIKQYQNEIKNLIEPCKNYIRVLIIGLADSGKSSLTCCLSKDVLTIKEDGGKQATLAGKGIFSGIKVGSEKPLVYPDHENKLLYCDFPGFDVLRGIEEEMINAFALDYLLNSDEYDIKVKILLVIPYGEFNTRRGKGVLEAIQRLKKMFPDLDIIKTIIGIVITKGDENITGTDHFTTMEARACVELKKWCDYFKIFSDQVFTFPRALKENIGKQYNFIDHQRLTDFLQTKFASNPKYQIPVSNECLNELKDIKSEHFNETANIVKNLFSEIDGEIRKIDQSNSLNFWLNSMNQLLEQNINKANKFYEAFQKFVPDCQKYSKYFRDLESIDILDSFINRICGFDKETSHLRETFQLFTLSAIRELDEQLELAQNEEIGKDKQNNEIQLVNERKTRENIDNAQQFKKDSTEKKKIISDVNEELGNKNAINELEIKNYIFEINQLKKKIEDQENKLLKLENREPQYIMEKSMSACLLC</sequence>
<keyword evidence="1" id="KW-0175">Coiled coil</keyword>
<keyword evidence="3" id="KW-1185">Reference proteome</keyword>
<organism evidence="2 3">
    <name type="scientific">Tritrichomonas musculus</name>
    <dbReference type="NCBI Taxonomy" id="1915356"/>
    <lineage>
        <taxon>Eukaryota</taxon>
        <taxon>Metamonada</taxon>
        <taxon>Parabasalia</taxon>
        <taxon>Tritrichomonadida</taxon>
        <taxon>Tritrichomonadidae</taxon>
        <taxon>Tritrichomonas</taxon>
    </lineage>
</organism>